<evidence type="ECO:0000313" key="7">
    <source>
        <dbReference type="Proteomes" id="UP001225378"/>
    </source>
</evidence>
<proteinExistence type="inferred from homology"/>
<evidence type="ECO:0000256" key="3">
    <source>
        <dbReference type="ARBA" id="ARBA00023067"/>
    </source>
</evidence>
<gene>
    <name evidence="6" type="ORF">Q9L42_020300</name>
</gene>
<geneLocation type="plasmid" evidence="6 7">
    <name>unnamed2</name>
</geneLocation>
<evidence type="ECO:0000256" key="5">
    <source>
        <dbReference type="RuleBase" id="RU003939"/>
    </source>
</evidence>
<organism evidence="6 7">
    <name type="scientific">Methylomarinum roseum</name>
    <dbReference type="NCBI Taxonomy" id="3067653"/>
    <lineage>
        <taxon>Bacteria</taxon>
        <taxon>Pseudomonadati</taxon>
        <taxon>Pseudomonadota</taxon>
        <taxon>Gammaproteobacteria</taxon>
        <taxon>Methylococcales</taxon>
        <taxon>Methylococcaceae</taxon>
        <taxon>Methylomarinum</taxon>
    </lineage>
</organism>
<dbReference type="AlphaFoldDB" id="A0AAU7P082"/>
<evidence type="ECO:0000256" key="2">
    <source>
        <dbReference type="ARBA" id="ARBA00010529"/>
    </source>
</evidence>
<accession>A0AAU7P082</accession>
<comment type="similarity">
    <text evidence="2 5">Belongs to the bacterial histone-like protein family.</text>
</comment>
<dbReference type="KEGG" id="mech:Q9L42_020300"/>
<sequence>MSDIRKKDDLVVAVQNVLASQNLPRNLPKSAINETIQAVFETIANTLGKGERAYIHGFGTFEPTAREERQGRNPATGEEITIPASRSCRFKPSETLKKALNG</sequence>
<reference evidence="6 7" key="1">
    <citation type="journal article" date="2024" name="Microbiology">
        <title>Methylomarinum rosea sp. nov., a novel halophilic methanotrophic bacterium from the hypersaline Lake Elton.</title>
        <authorList>
            <person name="Suleimanov R.Z."/>
            <person name="Oshkin I.Y."/>
            <person name="Danilova O.V."/>
            <person name="Suzina N.E."/>
            <person name="Dedysh S.N."/>
        </authorList>
    </citation>
    <scope>NUCLEOTIDE SEQUENCE [LARGE SCALE GENOMIC DNA]</scope>
    <source>
        <strain evidence="6 7">Ch1-1</strain>
        <plasmid evidence="7">unnamed2</plasmid>
    </source>
</reference>
<dbReference type="InterPro" id="IPR020816">
    <property type="entry name" value="Histone-like_DNA-bd_CS"/>
</dbReference>
<name>A0AAU7P082_9GAMM</name>
<dbReference type="InterPro" id="IPR010992">
    <property type="entry name" value="IHF-like_DNA-bd_dom_sf"/>
</dbReference>
<protein>
    <submittedName>
        <fullName evidence="6">HU family DNA-binding protein</fullName>
    </submittedName>
</protein>
<dbReference type="GO" id="GO:0003677">
    <property type="term" value="F:DNA binding"/>
    <property type="evidence" value="ECO:0007669"/>
    <property type="project" value="UniProtKB-KW"/>
</dbReference>
<dbReference type="SMART" id="SM00411">
    <property type="entry name" value="BHL"/>
    <property type="match status" value="1"/>
</dbReference>
<dbReference type="PANTHER" id="PTHR33175:SF3">
    <property type="entry name" value="DNA-BINDING PROTEIN HU-BETA"/>
    <property type="match status" value="1"/>
</dbReference>
<dbReference type="InterPro" id="IPR000119">
    <property type="entry name" value="Hist_DNA-bd"/>
</dbReference>
<evidence type="ECO:0000256" key="1">
    <source>
        <dbReference type="ARBA" id="ARBA00003819"/>
    </source>
</evidence>
<dbReference type="GO" id="GO:0030527">
    <property type="term" value="F:structural constituent of chromatin"/>
    <property type="evidence" value="ECO:0007669"/>
    <property type="project" value="InterPro"/>
</dbReference>
<dbReference type="Pfam" id="PF00216">
    <property type="entry name" value="Bac_DNA_binding"/>
    <property type="match status" value="1"/>
</dbReference>
<dbReference type="PRINTS" id="PR01727">
    <property type="entry name" value="DNABINDINGHU"/>
</dbReference>
<evidence type="ECO:0000313" key="6">
    <source>
        <dbReference type="EMBL" id="XBS22657.1"/>
    </source>
</evidence>
<dbReference type="SUPFAM" id="SSF47729">
    <property type="entry name" value="IHF-like DNA-binding proteins"/>
    <property type="match status" value="1"/>
</dbReference>
<dbReference type="GO" id="GO:0030261">
    <property type="term" value="P:chromosome condensation"/>
    <property type="evidence" value="ECO:0007669"/>
    <property type="project" value="UniProtKB-KW"/>
</dbReference>
<keyword evidence="4 6" id="KW-0238">DNA-binding</keyword>
<dbReference type="Proteomes" id="UP001225378">
    <property type="component" value="Plasmid unnamed2"/>
</dbReference>
<dbReference type="PANTHER" id="PTHR33175">
    <property type="entry name" value="DNA-BINDING PROTEIN HU"/>
    <property type="match status" value="1"/>
</dbReference>
<keyword evidence="6" id="KW-0614">Plasmid</keyword>
<dbReference type="RefSeq" id="WP_305910496.1">
    <property type="nucleotide sequence ID" value="NZ_CP157744.1"/>
</dbReference>
<keyword evidence="3" id="KW-0226">DNA condensation</keyword>
<dbReference type="EMBL" id="CP157744">
    <property type="protein sequence ID" value="XBS22657.1"/>
    <property type="molecule type" value="Genomic_DNA"/>
</dbReference>
<dbReference type="PROSITE" id="PS00045">
    <property type="entry name" value="HISTONE_LIKE"/>
    <property type="match status" value="1"/>
</dbReference>
<evidence type="ECO:0000256" key="4">
    <source>
        <dbReference type="ARBA" id="ARBA00023125"/>
    </source>
</evidence>
<keyword evidence="7" id="KW-1185">Reference proteome</keyword>
<dbReference type="CDD" id="cd13831">
    <property type="entry name" value="HU"/>
    <property type="match status" value="1"/>
</dbReference>
<dbReference type="Gene3D" id="4.10.520.10">
    <property type="entry name" value="IHF-like DNA-binding proteins"/>
    <property type="match status" value="1"/>
</dbReference>
<comment type="function">
    <text evidence="1">Histone-like DNA-binding protein which is capable of wrapping DNA to stabilize it, and thus to prevent its denaturation under extreme environmental conditions.</text>
</comment>